<dbReference type="Proteomes" id="UP000472335">
    <property type="component" value="Unassembled WGS sequence"/>
</dbReference>
<dbReference type="GO" id="GO:0003677">
    <property type="term" value="F:DNA binding"/>
    <property type="evidence" value="ECO:0007669"/>
    <property type="project" value="UniProtKB-KW"/>
</dbReference>
<dbReference type="GO" id="GO:0003700">
    <property type="term" value="F:DNA-binding transcription factor activity"/>
    <property type="evidence" value="ECO:0007669"/>
    <property type="project" value="InterPro"/>
</dbReference>
<dbReference type="InterPro" id="IPR012318">
    <property type="entry name" value="HTH_CRP"/>
</dbReference>
<dbReference type="SMART" id="SM00419">
    <property type="entry name" value="HTH_CRP"/>
    <property type="match status" value="1"/>
</dbReference>
<dbReference type="CDD" id="cd00090">
    <property type="entry name" value="HTH_ARSR"/>
    <property type="match status" value="1"/>
</dbReference>
<reference evidence="5 6" key="1">
    <citation type="submission" date="2020-02" db="EMBL/GenBank/DDBJ databases">
        <title>Whole-genome analyses of novel actinobacteria.</title>
        <authorList>
            <person name="Sahin N."/>
            <person name="Gencbay T."/>
        </authorList>
    </citation>
    <scope>NUCLEOTIDE SEQUENCE [LARGE SCALE GENOMIC DNA]</scope>
    <source>
        <strain evidence="5 6">HC44</strain>
    </source>
</reference>
<dbReference type="InterPro" id="IPR051081">
    <property type="entry name" value="HTH_MetalResp_TranReg"/>
</dbReference>
<evidence type="ECO:0000256" key="2">
    <source>
        <dbReference type="ARBA" id="ARBA00023125"/>
    </source>
</evidence>
<evidence type="ECO:0000256" key="1">
    <source>
        <dbReference type="ARBA" id="ARBA00023015"/>
    </source>
</evidence>
<dbReference type="Gene3D" id="1.10.10.10">
    <property type="entry name" value="Winged helix-like DNA-binding domain superfamily/Winged helix DNA-binding domain"/>
    <property type="match status" value="1"/>
</dbReference>
<dbReference type="PRINTS" id="PR00778">
    <property type="entry name" value="HTHARSR"/>
</dbReference>
<dbReference type="Pfam" id="PF19361">
    <property type="entry name" value="DUF5937"/>
    <property type="match status" value="1"/>
</dbReference>
<dbReference type="SMART" id="SM00418">
    <property type="entry name" value="HTH_ARSR"/>
    <property type="match status" value="1"/>
</dbReference>
<dbReference type="RefSeq" id="WP_165258147.1">
    <property type="nucleotide sequence ID" value="NZ_JAAKZY010000030.1"/>
</dbReference>
<dbReference type="InterPro" id="IPR001845">
    <property type="entry name" value="HTH_ArsR_DNA-bd_dom"/>
</dbReference>
<evidence type="ECO:0000313" key="6">
    <source>
        <dbReference type="Proteomes" id="UP000472335"/>
    </source>
</evidence>
<dbReference type="InterPro" id="IPR036388">
    <property type="entry name" value="WH-like_DNA-bd_sf"/>
</dbReference>
<dbReference type="NCBIfam" id="NF033788">
    <property type="entry name" value="HTH_metalloreg"/>
    <property type="match status" value="1"/>
</dbReference>
<accession>A0A6G4V2W1</accession>
<keyword evidence="1" id="KW-0805">Transcription regulation</keyword>
<organism evidence="5 6">
    <name type="scientific">Streptomyces scabichelini</name>
    <dbReference type="NCBI Taxonomy" id="2711217"/>
    <lineage>
        <taxon>Bacteria</taxon>
        <taxon>Bacillati</taxon>
        <taxon>Actinomycetota</taxon>
        <taxon>Actinomycetes</taxon>
        <taxon>Kitasatosporales</taxon>
        <taxon>Streptomycetaceae</taxon>
        <taxon>Streptomyces</taxon>
    </lineage>
</organism>
<dbReference type="EMBL" id="JAAKZY010000030">
    <property type="protein sequence ID" value="NGO08408.1"/>
    <property type="molecule type" value="Genomic_DNA"/>
</dbReference>
<name>A0A6G4V2W1_9ACTN</name>
<dbReference type="Pfam" id="PF01022">
    <property type="entry name" value="HTH_5"/>
    <property type="match status" value="1"/>
</dbReference>
<evidence type="ECO:0000313" key="5">
    <source>
        <dbReference type="EMBL" id="NGO08408.1"/>
    </source>
</evidence>
<dbReference type="InterPro" id="IPR045981">
    <property type="entry name" value="DUF5937"/>
</dbReference>
<comment type="caution">
    <text evidence="5">The sequence shown here is derived from an EMBL/GenBank/DDBJ whole genome shotgun (WGS) entry which is preliminary data.</text>
</comment>
<keyword evidence="6" id="KW-1185">Reference proteome</keyword>
<dbReference type="PROSITE" id="PS50987">
    <property type="entry name" value="HTH_ARSR_2"/>
    <property type="match status" value="1"/>
</dbReference>
<protein>
    <submittedName>
        <fullName evidence="5">Winged helix-turn-helix transcriptional regulator</fullName>
    </submittedName>
</protein>
<dbReference type="InterPro" id="IPR036390">
    <property type="entry name" value="WH_DNA-bd_sf"/>
</dbReference>
<evidence type="ECO:0000256" key="3">
    <source>
        <dbReference type="ARBA" id="ARBA00023163"/>
    </source>
</evidence>
<dbReference type="SUPFAM" id="SSF46785">
    <property type="entry name" value="Winged helix' DNA-binding domain"/>
    <property type="match status" value="1"/>
</dbReference>
<dbReference type="PANTHER" id="PTHR33154">
    <property type="entry name" value="TRANSCRIPTIONAL REGULATOR, ARSR FAMILY"/>
    <property type="match status" value="1"/>
</dbReference>
<keyword evidence="3" id="KW-0804">Transcription</keyword>
<feature type="domain" description="HTH arsR-type" evidence="4">
    <location>
        <begin position="261"/>
        <end position="353"/>
    </location>
</feature>
<dbReference type="InterPro" id="IPR011991">
    <property type="entry name" value="ArsR-like_HTH"/>
</dbReference>
<sequence>MAVTLHIDAARPEWITVRPSPLAELCAALHALDEPGHHPASQSWVSAVHSGVTGDLLTRATVWAPLWGAFRARYLLPLTAGAERSLGAELDGIARLPLDAFTALTVQALIGKNPTSGEPPQDPAAVLPRLRLISLGRYDLGLRLIEDPARFRGELLDFLAAFAAAAFDEEWRRVRAAVDPDVQTRLRQLRLRGVTGAFDGIGAVADDPPRVVFDKLYHATVRLDARMPCVLVPSAHGDSHLVVKHVPGYAVVVQYPVVPAVEAVPVEEMRRRLAALQDPTRLLICRDILRHPAATAELAARLGMTSPQISRHLRQLREVGLVSTHRHGAVVYYRLNVDAIRRLGPDLLSGLRH</sequence>
<dbReference type="PANTHER" id="PTHR33154:SF33">
    <property type="entry name" value="TRANSCRIPTIONAL REPRESSOR SDPR"/>
    <property type="match status" value="1"/>
</dbReference>
<proteinExistence type="predicted"/>
<evidence type="ECO:0000259" key="4">
    <source>
        <dbReference type="PROSITE" id="PS50987"/>
    </source>
</evidence>
<keyword evidence="2" id="KW-0238">DNA-binding</keyword>
<dbReference type="AlphaFoldDB" id="A0A6G4V2W1"/>
<gene>
    <name evidence="5" type="ORF">G5C60_12440</name>
</gene>